<sequence length="95" mass="11054">MSYKSSSFTQQQNNNNGWQQEKENINPLPTGLMKMSPSHVEKKKWVYPSRRPLSDITELVVGPKMKENQTCSIENIDHQQPQKTKGKQKRLLSLR</sequence>
<dbReference type="Proteomes" id="UP000030680">
    <property type="component" value="Unassembled WGS sequence"/>
</dbReference>
<accession>M2W316</accession>
<organism evidence="2 3">
    <name type="scientific">Galdieria sulphuraria</name>
    <name type="common">Red alga</name>
    <dbReference type="NCBI Taxonomy" id="130081"/>
    <lineage>
        <taxon>Eukaryota</taxon>
        <taxon>Rhodophyta</taxon>
        <taxon>Bangiophyceae</taxon>
        <taxon>Galdieriales</taxon>
        <taxon>Galdieriaceae</taxon>
        <taxon>Galdieria</taxon>
    </lineage>
</organism>
<evidence type="ECO:0000256" key="1">
    <source>
        <dbReference type="SAM" id="MobiDB-lite"/>
    </source>
</evidence>
<dbReference type="EMBL" id="KB454502">
    <property type="protein sequence ID" value="EME30091.1"/>
    <property type="molecule type" value="Genomic_DNA"/>
</dbReference>
<feature type="compositionally biased region" description="Low complexity" evidence="1">
    <location>
        <begin position="10"/>
        <end position="19"/>
    </location>
</feature>
<proteinExistence type="predicted"/>
<dbReference type="AlphaFoldDB" id="M2W316"/>
<feature type="region of interest" description="Disordered" evidence="1">
    <location>
        <begin position="73"/>
        <end position="95"/>
    </location>
</feature>
<feature type="compositionally biased region" description="Basic residues" evidence="1">
    <location>
        <begin position="84"/>
        <end position="95"/>
    </location>
</feature>
<feature type="region of interest" description="Disordered" evidence="1">
    <location>
        <begin position="1"/>
        <end position="35"/>
    </location>
</feature>
<feature type="compositionally biased region" description="Polar residues" evidence="1">
    <location>
        <begin position="73"/>
        <end position="83"/>
    </location>
</feature>
<dbReference type="OrthoDB" id="12198at2759"/>
<protein>
    <submittedName>
        <fullName evidence="2">Uncharacterized protein</fullName>
    </submittedName>
</protein>
<reference evidence="3" key="1">
    <citation type="journal article" date="2013" name="Science">
        <title>Gene transfer from bacteria and archaea facilitated evolution of an extremophilic eukaryote.</title>
        <authorList>
            <person name="Schonknecht G."/>
            <person name="Chen W.H."/>
            <person name="Ternes C.M."/>
            <person name="Barbier G.G."/>
            <person name="Shrestha R.P."/>
            <person name="Stanke M."/>
            <person name="Brautigam A."/>
            <person name="Baker B.J."/>
            <person name="Banfield J.F."/>
            <person name="Garavito R.M."/>
            <person name="Carr K."/>
            <person name="Wilkerson C."/>
            <person name="Rensing S.A."/>
            <person name="Gagneul D."/>
            <person name="Dickenson N.E."/>
            <person name="Oesterhelt C."/>
            <person name="Lercher M.J."/>
            <person name="Weber A.P."/>
        </authorList>
    </citation>
    <scope>NUCLEOTIDE SEQUENCE [LARGE SCALE GENOMIC DNA]</scope>
    <source>
        <strain evidence="3">074W</strain>
    </source>
</reference>
<dbReference type="KEGG" id="gsl:Gasu_24740"/>
<evidence type="ECO:0000313" key="2">
    <source>
        <dbReference type="EMBL" id="EME30091.1"/>
    </source>
</evidence>
<dbReference type="Gramene" id="EME30091">
    <property type="protein sequence ID" value="EME30091"/>
    <property type="gene ID" value="Gasu_24740"/>
</dbReference>
<keyword evidence="3" id="KW-1185">Reference proteome</keyword>
<evidence type="ECO:0000313" key="3">
    <source>
        <dbReference type="Proteomes" id="UP000030680"/>
    </source>
</evidence>
<gene>
    <name evidence="2" type="ORF">Gasu_24740</name>
</gene>
<dbReference type="GeneID" id="17088845"/>
<dbReference type="RefSeq" id="XP_005706611.1">
    <property type="nucleotide sequence ID" value="XM_005706554.1"/>
</dbReference>
<name>M2W316_GALSU</name>